<evidence type="ECO:0000256" key="3">
    <source>
        <dbReference type="ARBA" id="ARBA00022490"/>
    </source>
</evidence>
<sequence length="179" mass="19886">MPSTRRMTGQPSRRNPPPRQSWAEAMTFEFTADEFFYAWRQLGVDRWPVPLAIRPSVAWRNDWETIESELRQRLRVLDDPDLLPVLRTAADPDMSLVMIGARKKPLRAYGAVTANIAVTLVQRPDPGPDRSGNVVIEVGPPALVPKVFTAVAGDQPAGRRAAMVGTIAGQHPRRGNCPR</sequence>
<dbReference type="Pfam" id="PF14011">
    <property type="entry name" value="ESX-1_EspG"/>
    <property type="match status" value="1"/>
</dbReference>
<accession>A0A291RVB5</accession>
<dbReference type="Proteomes" id="UP000221961">
    <property type="component" value="Chromosome"/>
</dbReference>
<keyword evidence="3" id="KW-0963">Cytoplasm</keyword>
<keyword evidence="4" id="KW-0143">Chaperone</keyword>
<dbReference type="AlphaFoldDB" id="A0A291RVB5"/>
<organism evidence="6 7">
    <name type="scientific">Nocardia terpenica</name>
    <dbReference type="NCBI Taxonomy" id="455432"/>
    <lineage>
        <taxon>Bacteria</taxon>
        <taxon>Bacillati</taxon>
        <taxon>Actinomycetota</taxon>
        <taxon>Actinomycetes</taxon>
        <taxon>Mycobacteriales</taxon>
        <taxon>Nocardiaceae</taxon>
        <taxon>Nocardia</taxon>
    </lineage>
</organism>
<protein>
    <recommendedName>
        <fullName evidence="8">ESX secretion-associated protein EspG</fullName>
    </recommendedName>
</protein>
<comment type="similarity">
    <text evidence="2">Belongs to the EspG family.</text>
</comment>
<name>A0A291RVB5_9NOCA</name>
<evidence type="ECO:0008006" key="8">
    <source>
        <dbReference type="Google" id="ProtNLM"/>
    </source>
</evidence>
<evidence type="ECO:0000256" key="1">
    <source>
        <dbReference type="ARBA" id="ARBA00004496"/>
    </source>
</evidence>
<dbReference type="KEGG" id="ntp:CRH09_38370"/>
<gene>
    <name evidence="6" type="ORF">CRH09_38370</name>
</gene>
<evidence type="ECO:0000256" key="5">
    <source>
        <dbReference type="SAM" id="MobiDB-lite"/>
    </source>
</evidence>
<evidence type="ECO:0000256" key="4">
    <source>
        <dbReference type="ARBA" id="ARBA00023186"/>
    </source>
</evidence>
<reference evidence="6 7" key="1">
    <citation type="submission" date="2017-10" db="EMBL/GenBank/DDBJ databases">
        <title>Comparative genomics between pathogenic Norcardia.</title>
        <authorList>
            <person name="Zeng L."/>
        </authorList>
    </citation>
    <scope>NUCLEOTIDE SEQUENCE [LARGE SCALE GENOMIC DNA]</scope>
    <source>
        <strain evidence="6 7">NC_YFY_NT001</strain>
    </source>
</reference>
<proteinExistence type="inferred from homology"/>
<comment type="subcellular location">
    <subcellularLocation>
        <location evidence="1">Cytoplasm</location>
    </subcellularLocation>
</comment>
<feature type="region of interest" description="Disordered" evidence="5">
    <location>
        <begin position="1"/>
        <end position="20"/>
    </location>
</feature>
<dbReference type="InterPro" id="IPR025734">
    <property type="entry name" value="EspG"/>
</dbReference>
<evidence type="ECO:0000313" key="6">
    <source>
        <dbReference type="EMBL" id="ATL71172.1"/>
    </source>
</evidence>
<dbReference type="EMBL" id="CP023778">
    <property type="protein sequence ID" value="ATL71172.1"/>
    <property type="molecule type" value="Genomic_DNA"/>
</dbReference>
<evidence type="ECO:0000313" key="7">
    <source>
        <dbReference type="Proteomes" id="UP000221961"/>
    </source>
</evidence>
<evidence type="ECO:0000256" key="2">
    <source>
        <dbReference type="ARBA" id="ARBA00006411"/>
    </source>
</evidence>